<reference evidence="8" key="1">
    <citation type="journal article" date="2007" name="J. Bacteriol.">
        <title>Comparative genome analysis of four magnetotactic bacteria reveals a complex set of group-specific genes implicated in magnetosome biomineralization and function.</title>
        <authorList>
            <person name="Richter M."/>
            <person name="Kube M."/>
            <person name="Bazylinski D.A."/>
            <person name="Lombardot T."/>
            <person name="Gloeckner F.O."/>
            <person name="Reinhardt R."/>
            <person name="Schueler D."/>
        </authorList>
    </citation>
    <scope>NUCLEOTIDE SEQUENCE</scope>
    <source>
        <strain evidence="8">MSR-1</strain>
    </source>
</reference>
<sequence>MNMRCPAPWHEMFITAAENKISSCCYYRGPVIPLAPLMDSQPEIAEVWNDPRLQAVRALQSTDGHADGDNGCAGCHFFENRPDRQSAPYVDFDALLASGLSPEQHANTQAARDDYRCGRVQPTALPLRYFLLFGQTCNIDCVMCIQIPTRKHEIELSWPLLQKWWTAFSSAISVDVIGGEPLAIPSAIKFIRAFVADPALEAVRLTLFTNGTIVHKHLEALKAKRRLGFAISLDSIGAGYERIRAGGTWAEVERNLLAIRALMDTSHPDWTLSTNALVMKSGLPYLAEFARFHVAHRIPCTFHSINLSRGMEEPQYAEDIVSYPWLLDDSPDWRDHFDQAIAIYREAGFTTEVGQLELFRDRIGHQRQDRAAIGATGPALVEVIGGDAVRGHIGRTGRLPPAPLRQRGETLAYRPDSLAEVYVLQFPRPALGTGMVRIRLGWNPLAEGADTLPAVAVFDPQPGLRLLSRDLRRDAGGHTVDMVVAIDDIGHDRPLEVALKPMLAGTEAVLPDRLALYRITAPADC</sequence>
<dbReference type="InterPro" id="IPR023867">
    <property type="entry name" value="Sulphatase_maturase_rSAM"/>
</dbReference>
<proteinExistence type="inferred from homology"/>
<evidence type="ECO:0000313" key="8">
    <source>
        <dbReference type="EMBL" id="CAM74424.1"/>
    </source>
</evidence>
<evidence type="ECO:0000256" key="3">
    <source>
        <dbReference type="ARBA" id="ARBA00022723"/>
    </source>
</evidence>
<dbReference type="PANTHER" id="PTHR43273">
    <property type="entry name" value="ANAEROBIC SULFATASE-MATURATING ENZYME HOMOLOG ASLB-RELATED"/>
    <property type="match status" value="1"/>
</dbReference>
<dbReference type="InterPro" id="IPR013785">
    <property type="entry name" value="Aldolase_TIM"/>
</dbReference>
<evidence type="ECO:0000259" key="7">
    <source>
        <dbReference type="Pfam" id="PF04055"/>
    </source>
</evidence>
<evidence type="ECO:0000256" key="5">
    <source>
        <dbReference type="ARBA" id="ARBA00023014"/>
    </source>
</evidence>
<dbReference type="CDD" id="cd01335">
    <property type="entry name" value="Radical_SAM"/>
    <property type="match status" value="1"/>
</dbReference>
<comment type="similarity">
    <text evidence="6">Belongs to the radical SAM superfamily. Anaerobic sulfatase-maturating enzyme family.</text>
</comment>
<evidence type="ECO:0000256" key="6">
    <source>
        <dbReference type="ARBA" id="ARBA00023601"/>
    </source>
</evidence>
<accession>A4TUW7</accession>
<comment type="cofactor">
    <cofactor evidence="1">
        <name>[4Fe-4S] cluster</name>
        <dbReference type="ChEBI" id="CHEBI:49883"/>
    </cofactor>
</comment>
<dbReference type="InterPro" id="IPR007197">
    <property type="entry name" value="rSAM"/>
</dbReference>
<keyword evidence="3" id="KW-0479">Metal-binding</keyword>
<dbReference type="SFLD" id="SFLDS00029">
    <property type="entry name" value="Radical_SAM"/>
    <property type="match status" value="1"/>
</dbReference>
<dbReference type="Gene3D" id="3.20.20.70">
    <property type="entry name" value="Aldolase class I"/>
    <property type="match status" value="2"/>
</dbReference>
<dbReference type="GO" id="GO:0051536">
    <property type="term" value="F:iron-sulfur cluster binding"/>
    <property type="evidence" value="ECO:0007669"/>
    <property type="project" value="UniProtKB-KW"/>
</dbReference>
<dbReference type="SUPFAM" id="SSF102114">
    <property type="entry name" value="Radical SAM enzymes"/>
    <property type="match status" value="1"/>
</dbReference>
<keyword evidence="2" id="KW-0949">S-adenosyl-L-methionine</keyword>
<dbReference type="RefSeq" id="WP_106003611.1">
    <property type="nucleotide sequence ID" value="NZ_CP027527.1"/>
</dbReference>
<name>A4TUW7_9PROT</name>
<organism evidence="8">
    <name type="scientific">Magnetospirillum gryphiswaldense</name>
    <dbReference type="NCBI Taxonomy" id="55518"/>
    <lineage>
        <taxon>Bacteria</taxon>
        <taxon>Pseudomonadati</taxon>
        <taxon>Pseudomonadota</taxon>
        <taxon>Alphaproteobacteria</taxon>
        <taxon>Rhodospirillales</taxon>
        <taxon>Rhodospirillaceae</taxon>
        <taxon>Magnetospirillum</taxon>
    </lineage>
</organism>
<dbReference type="SFLD" id="SFLDG01067">
    <property type="entry name" value="SPASM/twitch_domain_containing"/>
    <property type="match status" value="1"/>
</dbReference>
<dbReference type="GO" id="GO:0016491">
    <property type="term" value="F:oxidoreductase activity"/>
    <property type="evidence" value="ECO:0007669"/>
    <property type="project" value="InterPro"/>
</dbReference>
<dbReference type="PANTHER" id="PTHR43273:SF3">
    <property type="entry name" value="ANAEROBIC SULFATASE-MATURATING ENZYME HOMOLOG ASLB-RELATED"/>
    <property type="match status" value="1"/>
</dbReference>
<protein>
    <submittedName>
        <fullName evidence="8">Fe-S oxidoreductase</fullName>
    </submittedName>
</protein>
<evidence type="ECO:0000256" key="4">
    <source>
        <dbReference type="ARBA" id="ARBA00023004"/>
    </source>
</evidence>
<dbReference type="EMBL" id="CU459003">
    <property type="protein sequence ID" value="CAM74424.1"/>
    <property type="molecule type" value="Genomic_DNA"/>
</dbReference>
<evidence type="ECO:0000256" key="1">
    <source>
        <dbReference type="ARBA" id="ARBA00001966"/>
    </source>
</evidence>
<keyword evidence="5" id="KW-0411">Iron-sulfur</keyword>
<dbReference type="Pfam" id="PF04055">
    <property type="entry name" value="Radical_SAM"/>
    <property type="match status" value="1"/>
</dbReference>
<keyword evidence="4" id="KW-0408">Iron</keyword>
<gene>
    <name evidence="8" type="ORF">MGR_1957</name>
</gene>
<dbReference type="CDD" id="cd21109">
    <property type="entry name" value="SPASM"/>
    <property type="match status" value="1"/>
</dbReference>
<dbReference type="AlphaFoldDB" id="A4TUW7"/>
<dbReference type="GO" id="GO:0046872">
    <property type="term" value="F:metal ion binding"/>
    <property type="evidence" value="ECO:0007669"/>
    <property type="project" value="UniProtKB-KW"/>
</dbReference>
<dbReference type="InterPro" id="IPR058240">
    <property type="entry name" value="rSAM_sf"/>
</dbReference>
<evidence type="ECO:0000256" key="2">
    <source>
        <dbReference type="ARBA" id="ARBA00022691"/>
    </source>
</evidence>
<feature type="domain" description="Radical SAM core" evidence="7">
    <location>
        <begin position="133"/>
        <end position="264"/>
    </location>
</feature>